<dbReference type="Pfam" id="PF13602">
    <property type="entry name" value="ADH_zinc_N_2"/>
    <property type="match status" value="1"/>
</dbReference>
<dbReference type="InterPro" id="IPR036291">
    <property type="entry name" value="NAD(P)-bd_dom_sf"/>
</dbReference>
<dbReference type="Proteomes" id="UP000647172">
    <property type="component" value="Unassembled WGS sequence"/>
</dbReference>
<evidence type="ECO:0000259" key="1">
    <source>
        <dbReference type="SMART" id="SM00829"/>
    </source>
</evidence>
<keyword evidence="3" id="KW-1185">Reference proteome</keyword>
<dbReference type="PANTHER" id="PTHR11695:SF294">
    <property type="entry name" value="RETICULON-4-INTERACTING PROTEIN 1, MITOCHONDRIAL"/>
    <property type="match status" value="1"/>
</dbReference>
<dbReference type="GO" id="GO:0016491">
    <property type="term" value="F:oxidoreductase activity"/>
    <property type="evidence" value="ECO:0007669"/>
    <property type="project" value="InterPro"/>
</dbReference>
<dbReference type="AlphaFoldDB" id="A0A919MV02"/>
<dbReference type="PANTHER" id="PTHR11695">
    <property type="entry name" value="ALCOHOL DEHYDROGENASE RELATED"/>
    <property type="match status" value="1"/>
</dbReference>
<name>A0A919MV02_9ACTN</name>
<gene>
    <name evidence="2" type="ORF">Ani05nite_42090</name>
</gene>
<dbReference type="InterPro" id="IPR050700">
    <property type="entry name" value="YIM1/Zinc_Alcohol_DH_Fams"/>
</dbReference>
<proteinExistence type="predicted"/>
<dbReference type="Gene3D" id="3.90.180.10">
    <property type="entry name" value="Medium-chain alcohol dehydrogenases, catalytic domain"/>
    <property type="match status" value="1"/>
</dbReference>
<dbReference type="RefSeq" id="WP_203770575.1">
    <property type="nucleotide sequence ID" value="NZ_BAAAYJ010000024.1"/>
</dbReference>
<accession>A0A919MV02</accession>
<dbReference type="EMBL" id="BOMQ01000051">
    <property type="protein sequence ID" value="GIE50675.1"/>
    <property type="molecule type" value="Genomic_DNA"/>
</dbReference>
<dbReference type="CDD" id="cd08267">
    <property type="entry name" value="MDR1"/>
    <property type="match status" value="1"/>
</dbReference>
<sequence>MKALTYHRYGPPDVLNWSDVERSAPGPGEVLVRVRAAALNHADLLLLSGTPRIARLAFGLRRPRATILGRDVAGTVEAAGPGVTALRPGDEVFGEVEQRGFAEYVTAPAAHLAVKPSGVSFTDAATLPVAATTALQAARKAELEPGRTVLINGASGGVGTFAVQIARALGAAVTAVCSTRNAELARELGARDVIDYTRAPITGRYDAIIDLAGSRPLGEMRRRLTPRGIYVASTGNGGRILGPAPRLLGVALGGSRLRVLTARRDVGDLTTLAAMVERGEVTPVIEATYPMAEAAAALERLRREHARGKIVLSP</sequence>
<dbReference type="Gene3D" id="3.40.50.720">
    <property type="entry name" value="NAD(P)-binding Rossmann-like Domain"/>
    <property type="match status" value="1"/>
</dbReference>
<dbReference type="Pfam" id="PF08240">
    <property type="entry name" value="ADH_N"/>
    <property type="match status" value="1"/>
</dbReference>
<dbReference type="SUPFAM" id="SSF50129">
    <property type="entry name" value="GroES-like"/>
    <property type="match status" value="1"/>
</dbReference>
<dbReference type="InterPro" id="IPR020843">
    <property type="entry name" value="ER"/>
</dbReference>
<dbReference type="SUPFAM" id="SSF51735">
    <property type="entry name" value="NAD(P)-binding Rossmann-fold domains"/>
    <property type="match status" value="1"/>
</dbReference>
<evidence type="ECO:0000313" key="2">
    <source>
        <dbReference type="EMBL" id="GIE50675.1"/>
    </source>
</evidence>
<evidence type="ECO:0000313" key="3">
    <source>
        <dbReference type="Proteomes" id="UP000647172"/>
    </source>
</evidence>
<comment type="caution">
    <text evidence="2">The sequence shown here is derived from an EMBL/GenBank/DDBJ whole genome shotgun (WGS) entry which is preliminary data.</text>
</comment>
<protein>
    <submittedName>
        <fullName evidence="2">NADPH:quinone reductase</fullName>
    </submittedName>
</protein>
<dbReference type="InterPro" id="IPR013154">
    <property type="entry name" value="ADH-like_N"/>
</dbReference>
<dbReference type="InterPro" id="IPR011032">
    <property type="entry name" value="GroES-like_sf"/>
</dbReference>
<reference evidence="2" key="1">
    <citation type="submission" date="2021-01" db="EMBL/GenBank/DDBJ databases">
        <title>Whole genome shotgun sequence of Actinoplanes nipponensis NBRC 14063.</title>
        <authorList>
            <person name="Komaki H."/>
            <person name="Tamura T."/>
        </authorList>
    </citation>
    <scope>NUCLEOTIDE SEQUENCE</scope>
    <source>
        <strain evidence="2">NBRC 14063</strain>
    </source>
</reference>
<organism evidence="2 3">
    <name type="scientific">Actinoplanes nipponensis</name>
    <dbReference type="NCBI Taxonomy" id="135950"/>
    <lineage>
        <taxon>Bacteria</taxon>
        <taxon>Bacillati</taxon>
        <taxon>Actinomycetota</taxon>
        <taxon>Actinomycetes</taxon>
        <taxon>Micromonosporales</taxon>
        <taxon>Micromonosporaceae</taxon>
        <taxon>Actinoplanes</taxon>
    </lineage>
</organism>
<dbReference type="SMART" id="SM00829">
    <property type="entry name" value="PKS_ER"/>
    <property type="match status" value="1"/>
</dbReference>
<feature type="domain" description="Enoyl reductase (ER)" evidence="1">
    <location>
        <begin position="10"/>
        <end position="312"/>
    </location>
</feature>